<proteinExistence type="predicted"/>
<gene>
    <name evidence="1" type="ORF">PAXRUDRAFT_147434</name>
</gene>
<protein>
    <submittedName>
        <fullName evidence="1">Uncharacterized protein</fullName>
    </submittedName>
</protein>
<evidence type="ECO:0000313" key="1">
    <source>
        <dbReference type="EMBL" id="KIK92394.1"/>
    </source>
</evidence>
<dbReference type="EMBL" id="KN825284">
    <property type="protein sequence ID" value="KIK92394.1"/>
    <property type="molecule type" value="Genomic_DNA"/>
</dbReference>
<feature type="non-terminal residue" evidence="1">
    <location>
        <position position="1"/>
    </location>
</feature>
<dbReference type="AlphaFoldDB" id="A0A0D0DZD8"/>
<accession>A0A0D0DZD8</accession>
<dbReference type="OrthoDB" id="2990416at2759"/>
<reference evidence="2" key="2">
    <citation type="submission" date="2015-01" db="EMBL/GenBank/DDBJ databases">
        <title>Evolutionary Origins and Diversification of the Mycorrhizal Mutualists.</title>
        <authorList>
            <consortium name="DOE Joint Genome Institute"/>
            <consortium name="Mycorrhizal Genomics Consortium"/>
            <person name="Kohler A."/>
            <person name="Kuo A."/>
            <person name="Nagy L.G."/>
            <person name="Floudas D."/>
            <person name="Copeland A."/>
            <person name="Barry K.W."/>
            <person name="Cichocki N."/>
            <person name="Veneault-Fourrey C."/>
            <person name="LaButti K."/>
            <person name="Lindquist E.A."/>
            <person name="Lipzen A."/>
            <person name="Lundell T."/>
            <person name="Morin E."/>
            <person name="Murat C."/>
            <person name="Riley R."/>
            <person name="Ohm R."/>
            <person name="Sun H."/>
            <person name="Tunlid A."/>
            <person name="Henrissat B."/>
            <person name="Grigoriev I.V."/>
            <person name="Hibbett D.S."/>
            <person name="Martin F."/>
        </authorList>
    </citation>
    <scope>NUCLEOTIDE SEQUENCE [LARGE SCALE GENOMIC DNA]</scope>
    <source>
        <strain evidence="2">Ve08.2h10</strain>
    </source>
</reference>
<dbReference type="HOGENOM" id="CLU_2391974_0_0_1"/>
<sequence length="94" mass="10550">EHDSTRQVTLYKSQLRDLRLANEMNRARLLDASSRVDQALAPRRTCSPPISSELSAGWWSWRGGTYVQPHLFLAFVFSRLGAVCSRAAGIACRD</sequence>
<evidence type="ECO:0000313" key="2">
    <source>
        <dbReference type="Proteomes" id="UP000054538"/>
    </source>
</evidence>
<name>A0A0D0DZD8_9AGAM</name>
<dbReference type="Proteomes" id="UP000054538">
    <property type="component" value="Unassembled WGS sequence"/>
</dbReference>
<keyword evidence="2" id="KW-1185">Reference proteome</keyword>
<dbReference type="InParanoid" id="A0A0D0DZD8"/>
<organism evidence="1 2">
    <name type="scientific">Paxillus rubicundulus Ve08.2h10</name>
    <dbReference type="NCBI Taxonomy" id="930991"/>
    <lineage>
        <taxon>Eukaryota</taxon>
        <taxon>Fungi</taxon>
        <taxon>Dikarya</taxon>
        <taxon>Basidiomycota</taxon>
        <taxon>Agaricomycotina</taxon>
        <taxon>Agaricomycetes</taxon>
        <taxon>Agaricomycetidae</taxon>
        <taxon>Boletales</taxon>
        <taxon>Paxilineae</taxon>
        <taxon>Paxillaceae</taxon>
        <taxon>Paxillus</taxon>
    </lineage>
</organism>
<reference evidence="1 2" key="1">
    <citation type="submission" date="2014-04" db="EMBL/GenBank/DDBJ databases">
        <authorList>
            <consortium name="DOE Joint Genome Institute"/>
            <person name="Kuo A."/>
            <person name="Kohler A."/>
            <person name="Jargeat P."/>
            <person name="Nagy L.G."/>
            <person name="Floudas D."/>
            <person name="Copeland A."/>
            <person name="Barry K.W."/>
            <person name="Cichocki N."/>
            <person name="Veneault-Fourrey C."/>
            <person name="LaButti K."/>
            <person name="Lindquist E.A."/>
            <person name="Lipzen A."/>
            <person name="Lundell T."/>
            <person name="Morin E."/>
            <person name="Murat C."/>
            <person name="Sun H."/>
            <person name="Tunlid A."/>
            <person name="Henrissat B."/>
            <person name="Grigoriev I.V."/>
            <person name="Hibbett D.S."/>
            <person name="Martin F."/>
            <person name="Nordberg H.P."/>
            <person name="Cantor M.N."/>
            <person name="Hua S.X."/>
        </authorList>
    </citation>
    <scope>NUCLEOTIDE SEQUENCE [LARGE SCALE GENOMIC DNA]</scope>
    <source>
        <strain evidence="1 2">Ve08.2h10</strain>
    </source>
</reference>